<evidence type="ECO:0008006" key="3">
    <source>
        <dbReference type="Google" id="ProtNLM"/>
    </source>
</evidence>
<proteinExistence type="predicted"/>
<gene>
    <name evidence="1" type="ORF">MEUPH1_LOCUS27571</name>
</gene>
<dbReference type="EMBL" id="CARXXK010001128">
    <property type="protein sequence ID" value="CAI6373875.1"/>
    <property type="molecule type" value="Genomic_DNA"/>
</dbReference>
<dbReference type="InterPro" id="IPR050951">
    <property type="entry name" value="Retrovirus_Pol_polyprotein"/>
</dbReference>
<protein>
    <recommendedName>
        <fullName evidence="3">Integrase catalytic domain-containing protein</fullName>
    </recommendedName>
</protein>
<dbReference type="Proteomes" id="UP001160148">
    <property type="component" value="Unassembled WGS sequence"/>
</dbReference>
<comment type="caution">
    <text evidence="1">The sequence shown here is derived from an EMBL/GenBank/DDBJ whole genome shotgun (WGS) entry which is preliminary data.</text>
</comment>
<dbReference type="InterPro" id="IPR012337">
    <property type="entry name" value="RNaseH-like_sf"/>
</dbReference>
<dbReference type="AlphaFoldDB" id="A0AAV0XZ86"/>
<accession>A0AAV0XZ86</accession>
<keyword evidence="2" id="KW-1185">Reference proteome</keyword>
<evidence type="ECO:0000313" key="2">
    <source>
        <dbReference type="Proteomes" id="UP001160148"/>
    </source>
</evidence>
<name>A0AAV0XZ86_9HEMI</name>
<dbReference type="PANTHER" id="PTHR37984:SF5">
    <property type="entry name" value="PROTEIN NYNRIN-LIKE"/>
    <property type="match status" value="1"/>
</dbReference>
<sequence length="96" mass="11106">MVRNCNECINARPNPPKSVLTPWKWPQRQWTRVHCDFLGPYKNKTFLIIVDAPTKWLEVFQSYCKTLGIRHLTGAPFHTASNGFAESGKYCTLNHK</sequence>
<reference evidence="1 2" key="1">
    <citation type="submission" date="2023-01" db="EMBL/GenBank/DDBJ databases">
        <authorList>
            <person name="Whitehead M."/>
        </authorList>
    </citation>
    <scope>NUCLEOTIDE SEQUENCE [LARGE SCALE GENOMIC DNA]</scope>
</reference>
<dbReference type="PANTHER" id="PTHR37984">
    <property type="entry name" value="PROTEIN CBG26694"/>
    <property type="match status" value="1"/>
</dbReference>
<evidence type="ECO:0000313" key="1">
    <source>
        <dbReference type="EMBL" id="CAI6373875.1"/>
    </source>
</evidence>
<dbReference type="SUPFAM" id="SSF53098">
    <property type="entry name" value="Ribonuclease H-like"/>
    <property type="match status" value="1"/>
</dbReference>
<organism evidence="1 2">
    <name type="scientific">Macrosiphum euphorbiae</name>
    <name type="common">potato aphid</name>
    <dbReference type="NCBI Taxonomy" id="13131"/>
    <lineage>
        <taxon>Eukaryota</taxon>
        <taxon>Metazoa</taxon>
        <taxon>Ecdysozoa</taxon>
        <taxon>Arthropoda</taxon>
        <taxon>Hexapoda</taxon>
        <taxon>Insecta</taxon>
        <taxon>Pterygota</taxon>
        <taxon>Neoptera</taxon>
        <taxon>Paraneoptera</taxon>
        <taxon>Hemiptera</taxon>
        <taxon>Sternorrhyncha</taxon>
        <taxon>Aphidomorpha</taxon>
        <taxon>Aphidoidea</taxon>
        <taxon>Aphididae</taxon>
        <taxon>Macrosiphini</taxon>
        <taxon>Macrosiphum</taxon>
    </lineage>
</organism>